<evidence type="ECO:0000256" key="1">
    <source>
        <dbReference type="SAM" id="Phobius"/>
    </source>
</evidence>
<dbReference type="Proteomes" id="UP001177023">
    <property type="component" value="Unassembled WGS sequence"/>
</dbReference>
<name>A0AA36CE39_9BILA</name>
<reference evidence="2" key="1">
    <citation type="submission" date="2023-06" db="EMBL/GenBank/DDBJ databases">
        <authorList>
            <person name="Delattre M."/>
        </authorList>
    </citation>
    <scope>NUCLEOTIDE SEQUENCE</scope>
    <source>
        <strain evidence="2">AF72</strain>
    </source>
</reference>
<comment type="caution">
    <text evidence="2">The sequence shown here is derived from an EMBL/GenBank/DDBJ whole genome shotgun (WGS) entry which is preliminary data.</text>
</comment>
<evidence type="ECO:0000313" key="3">
    <source>
        <dbReference type="Proteomes" id="UP001177023"/>
    </source>
</evidence>
<dbReference type="AlphaFoldDB" id="A0AA36CE39"/>
<sequence>MMAQSGAMMDERIKWRGFREASALPIPPNDTPNDCCFSFPPLAMFIKQFIAGPLAYFFCVGSCTGVCSGAAIITTGGLGAVGVPACLEACVTGCLAVGVTRAP</sequence>
<keyword evidence="3" id="KW-1185">Reference proteome</keyword>
<organism evidence="2 3">
    <name type="scientific">Mesorhabditis spiculigera</name>
    <dbReference type="NCBI Taxonomy" id="96644"/>
    <lineage>
        <taxon>Eukaryota</taxon>
        <taxon>Metazoa</taxon>
        <taxon>Ecdysozoa</taxon>
        <taxon>Nematoda</taxon>
        <taxon>Chromadorea</taxon>
        <taxon>Rhabditida</taxon>
        <taxon>Rhabditina</taxon>
        <taxon>Rhabditomorpha</taxon>
        <taxon>Rhabditoidea</taxon>
        <taxon>Rhabditidae</taxon>
        <taxon>Mesorhabditinae</taxon>
        <taxon>Mesorhabditis</taxon>
    </lineage>
</organism>
<gene>
    <name evidence="2" type="ORF">MSPICULIGERA_LOCUS5067</name>
</gene>
<proteinExistence type="predicted"/>
<keyword evidence="1" id="KW-0812">Transmembrane</keyword>
<feature type="non-terminal residue" evidence="2">
    <location>
        <position position="1"/>
    </location>
</feature>
<keyword evidence="1" id="KW-0472">Membrane</keyword>
<accession>A0AA36CE39</accession>
<evidence type="ECO:0000313" key="2">
    <source>
        <dbReference type="EMBL" id="CAJ0566465.1"/>
    </source>
</evidence>
<feature type="transmembrane region" description="Helical" evidence="1">
    <location>
        <begin position="79"/>
        <end position="99"/>
    </location>
</feature>
<feature type="transmembrane region" description="Helical" evidence="1">
    <location>
        <begin position="54"/>
        <end position="73"/>
    </location>
</feature>
<dbReference type="EMBL" id="CATQJA010001250">
    <property type="protein sequence ID" value="CAJ0566465.1"/>
    <property type="molecule type" value="Genomic_DNA"/>
</dbReference>
<keyword evidence="1" id="KW-1133">Transmembrane helix</keyword>
<protein>
    <submittedName>
        <fullName evidence="2">Uncharacterized protein</fullName>
    </submittedName>
</protein>